<reference evidence="1" key="1">
    <citation type="journal article" date="2021" name="Proc. Natl. Acad. Sci. U.S.A.">
        <title>A Catalog of Tens of Thousands of Viruses from Human Metagenomes Reveals Hidden Associations with Chronic Diseases.</title>
        <authorList>
            <person name="Tisza M.J."/>
            <person name="Buck C.B."/>
        </authorList>
    </citation>
    <scope>NUCLEOTIDE SEQUENCE</scope>
    <source>
        <strain evidence="1">Ct3R43</strain>
    </source>
</reference>
<proteinExistence type="predicted"/>
<dbReference type="EMBL" id="BK016262">
    <property type="protein sequence ID" value="DAG05610.1"/>
    <property type="molecule type" value="Genomic_DNA"/>
</dbReference>
<evidence type="ECO:0000313" key="1">
    <source>
        <dbReference type="EMBL" id="DAG05610.1"/>
    </source>
</evidence>
<protein>
    <submittedName>
        <fullName evidence="1">Uncharacterized protein</fullName>
    </submittedName>
</protein>
<accession>A0A8S5VFS6</accession>
<sequence>MKPFLDIYEKNQREERDRMNFHAYMTGVYVRDAIGACFSKNGKFPDRPYDLRSEEEKSSAVSPEEYARRLILMQEYQDKERKLQERFGGGELNGR</sequence>
<organism evidence="1">
    <name type="scientific">Siphoviridae sp. ct3R43</name>
    <dbReference type="NCBI Taxonomy" id="2825321"/>
    <lineage>
        <taxon>Viruses</taxon>
        <taxon>Duplodnaviria</taxon>
        <taxon>Heunggongvirae</taxon>
        <taxon>Uroviricota</taxon>
        <taxon>Caudoviricetes</taxon>
    </lineage>
</organism>
<name>A0A8S5VFS6_9CAUD</name>